<dbReference type="PROSITE" id="PS50011">
    <property type="entry name" value="PROTEIN_KINASE_DOM"/>
    <property type="match status" value="1"/>
</dbReference>
<name>A0A9P9F157_9HYPO</name>
<dbReference type="InterPro" id="IPR000719">
    <property type="entry name" value="Prot_kinase_dom"/>
</dbReference>
<dbReference type="OrthoDB" id="10252171at2759"/>
<evidence type="ECO:0000313" key="3">
    <source>
        <dbReference type="Proteomes" id="UP000717696"/>
    </source>
</evidence>
<gene>
    <name evidence="2" type="ORF">B0J13DRAFT_583966</name>
</gene>
<organism evidence="2 3">
    <name type="scientific">Dactylonectria estremocensis</name>
    <dbReference type="NCBI Taxonomy" id="1079267"/>
    <lineage>
        <taxon>Eukaryota</taxon>
        <taxon>Fungi</taxon>
        <taxon>Dikarya</taxon>
        <taxon>Ascomycota</taxon>
        <taxon>Pezizomycotina</taxon>
        <taxon>Sordariomycetes</taxon>
        <taxon>Hypocreomycetidae</taxon>
        <taxon>Hypocreales</taxon>
        <taxon>Nectriaceae</taxon>
        <taxon>Dactylonectria</taxon>
    </lineage>
</organism>
<protein>
    <submittedName>
        <fullName evidence="2">Kinase-like domain-containing protein</fullName>
    </submittedName>
</protein>
<dbReference type="EMBL" id="JAGMUU010000007">
    <property type="protein sequence ID" value="KAH7149263.1"/>
    <property type="molecule type" value="Genomic_DNA"/>
</dbReference>
<dbReference type="AlphaFoldDB" id="A0A9P9F157"/>
<keyword evidence="2" id="KW-0808">Transferase</keyword>
<keyword evidence="2" id="KW-0418">Kinase</keyword>
<dbReference type="Proteomes" id="UP000717696">
    <property type="component" value="Unassembled WGS sequence"/>
</dbReference>
<sequence length="286" mass="32455">MPEDRLLTDIVRGSKIETHIVGACTRHVICFSDHSARGRCLRSEQRWKRDALLGHGAHGAVYRERCENGTSKRLWSVKEIKKVTDLRRAQLWSMSLTCMQYSHCFVRSYGWFENKDLVFITMEYLESGLGFMYENGFVPRDLKPGSIMVATSGPDWFVKIADFGVSKRRRQDVTMLHSHLRGTFGFALTEALGFDDEKNGRSDAFAIDMWSLGAVTFKLLTNSLPFPSFPQSFEYFHELSRFPLGGLQARNLMSLALKARPSVAVATSHAWMQIALADVPEPHELA</sequence>
<comment type="caution">
    <text evidence="2">The sequence shown here is derived from an EMBL/GenBank/DDBJ whole genome shotgun (WGS) entry which is preliminary data.</text>
</comment>
<keyword evidence="3" id="KW-1185">Reference proteome</keyword>
<dbReference type="GO" id="GO:0005524">
    <property type="term" value="F:ATP binding"/>
    <property type="evidence" value="ECO:0007669"/>
    <property type="project" value="InterPro"/>
</dbReference>
<dbReference type="InterPro" id="IPR011009">
    <property type="entry name" value="Kinase-like_dom_sf"/>
</dbReference>
<dbReference type="SUPFAM" id="SSF56112">
    <property type="entry name" value="Protein kinase-like (PK-like)"/>
    <property type="match status" value="1"/>
</dbReference>
<dbReference type="Gene3D" id="1.10.510.10">
    <property type="entry name" value="Transferase(Phosphotransferase) domain 1"/>
    <property type="match status" value="2"/>
</dbReference>
<dbReference type="PANTHER" id="PTHR44167:SF24">
    <property type="entry name" value="SERINE_THREONINE-PROTEIN KINASE CHK2"/>
    <property type="match status" value="1"/>
</dbReference>
<dbReference type="PANTHER" id="PTHR44167">
    <property type="entry name" value="OVARIAN-SPECIFIC SERINE/THREONINE-PROTEIN KINASE LOK-RELATED"/>
    <property type="match status" value="1"/>
</dbReference>
<dbReference type="GO" id="GO:0005634">
    <property type="term" value="C:nucleus"/>
    <property type="evidence" value="ECO:0007669"/>
    <property type="project" value="TreeGrafter"/>
</dbReference>
<dbReference type="SMART" id="SM00220">
    <property type="entry name" value="S_TKc"/>
    <property type="match status" value="1"/>
</dbReference>
<accession>A0A9P9F157</accession>
<dbReference type="GO" id="GO:0044773">
    <property type="term" value="P:mitotic DNA damage checkpoint signaling"/>
    <property type="evidence" value="ECO:0007669"/>
    <property type="project" value="TreeGrafter"/>
</dbReference>
<dbReference type="GO" id="GO:0004674">
    <property type="term" value="F:protein serine/threonine kinase activity"/>
    <property type="evidence" value="ECO:0007669"/>
    <property type="project" value="TreeGrafter"/>
</dbReference>
<evidence type="ECO:0000259" key="1">
    <source>
        <dbReference type="PROSITE" id="PS50011"/>
    </source>
</evidence>
<proteinExistence type="predicted"/>
<reference evidence="2" key="1">
    <citation type="journal article" date="2021" name="Nat. Commun.">
        <title>Genetic determinants of endophytism in the Arabidopsis root mycobiome.</title>
        <authorList>
            <person name="Mesny F."/>
            <person name="Miyauchi S."/>
            <person name="Thiergart T."/>
            <person name="Pickel B."/>
            <person name="Atanasova L."/>
            <person name="Karlsson M."/>
            <person name="Huettel B."/>
            <person name="Barry K.W."/>
            <person name="Haridas S."/>
            <person name="Chen C."/>
            <person name="Bauer D."/>
            <person name="Andreopoulos W."/>
            <person name="Pangilinan J."/>
            <person name="LaButti K."/>
            <person name="Riley R."/>
            <person name="Lipzen A."/>
            <person name="Clum A."/>
            <person name="Drula E."/>
            <person name="Henrissat B."/>
            <person name="Kohler A."/>
            <person name="Grigoriev I.V."/>
            <person name="Martin F.M."/>
            <person name="Hacquard S."/>
        </authorList>
    </citation>
    <scope>NUCLEOTIDE SEQUENCE</scope>
    <source>
        <strain evidence="2">MPI-CAGE-AT-0021</strain>
    </source>
</reference>
<evidence type="ECO:0000313" key="2">
    <source>
        <dbReference type="EMBL" id="KAH7149263.1"/>
    </source>
</evidence>
<dbReference type="Pfam" id="PF00069">
    <property type="entry name" value="Pkinase"/>
    <property type="match status" value="1"/>
</dbReference>
<feature type="domain" description="Protein kinase" evidence="1">
    <location>
        <begin position="1"/>
        <end position="286"/>
    </location>
</feature>